<evidence type="ECO:0000256" key="1">
    <source>
        <dbReference type="ARBA" id="ARBA00010394"/>
    </source>
</evidence>
<dbReference type="GO" id="GO:0061608">
    <property type="term" value="F:nuclear import signal receptor activity"/>
    <property type="evidence" value="ECO:0007669"/>
    <property type="project" value="InterPro"/>
</dbReference>
<dbReference type="Gene3D" id="1.20.5.690">
    <property type="entry name" value="Importin-alpha, importin-beta-binding domain"/>
    <property type="match status" value="1"/>
</dbReference>
<keyword evidence="4" id="KW-0653">Protein transport</keyword>
<dbReference type="InterPro" id="IPR002652">
    <property type="entry name" value="Importin-a_IBB"/>
</dbReference>
<reference evidence="7 8" key="1">
    <citation type="journal article" date="2019" name="G3 (Bethesda)">
        <title>Sequencing of a Wild Apple (Malus baccata) Genome Unravels the Differences Between Cultivated and Wild Apple Species Regarding Disease Resistance and Cold Tolerance.</title>
        <authorList>
            <person name="Chen X."/>
        </authorList>
    </citation>
    <scope>NUCLEOTIDE SEQUENCE [LARGE SCALE GENOMIC DNA]</scope>
    <source>
        <strain evidence="8">cv. Shandingzi</strain>
        <tissue evidence="7">Leaves</tissue>
    </source>
</reference>
<dbReference type="STRING" id="106549.A0A540NAF9"/>
<evidence type="ECO:0000313" key="8">
    <source>
        <dbReference type="Proteomes" id="UP000315295"/>
    </source>
</evidence>
<protein>
    <recommendedName>
        <fullName evidence="6">IBB domain-containing protein</fullName>
    </recommendedName>
</protein>
<evidence type="ECO:0000259" key="6">
    <source>
        <dbReference type="PROSITE" id="PS51214"/>
    </source>
</evidence>
<name>A0A540NAF9_MALBA</name>
<dbReference type="InterPro" id="IPR036975">
    <property type="entry name" value="Importin-a_IBB_sf"/>
</dbReference>
<evidence type="ECO:0000256" key="3">
    <source>
        <dbReference type="ARBA" id="ARBA00022737"/>
    </source>
</evidence>
<dbReference type="EMBL" id="VIEB01000076">
    <property type="protein sequence ID" value="TQE08046.1"/>
    <property type="molecule type" value="Genomic_DNA"/>
</dbReference>
<dbReference type="Pfam" id="PF01749">
    <property type="entry name" value="IBB"/>
    <property type="match status" value="1"/>
</dbReference>
<evidence type="ECO:0000313" key="7">
    <source>
        <dbReference type="EMBL" id="TQE08046.1"/>
    </source>
</evidence>
<comment type="caution">
    <text evidence="7">The sequence shown here is derived from an EMBL/GenBank/DDBJ whole genome shotgun (WGS) entry which is preliminary data.</text>
</comment>
<evidence type="ECO:0000256" key="4">
    <source>
        <dbReference type="ARBA" id="ARBA00022927"/>
    </source>
</evidence>
<evidence type="ECO:0000256" key="2">
    <source>
        <dbReference type="ARBA" id="ARBA00022448"/>
    </source>
</evidence>
<gene>
    <name evidence="7" type="ORF">C1H46_006320</name>
</gene>
<organism evidence="7 8">
    <name type="scientific">Malus baccata</name>
    <name type="common">Siberian crab apple</name>
    <name type="synonym">Pyrus baccata</name>
    <dbReference type="NCBI Taxonomy" id="106549"/>
    <lineage>
        <taxon>Eukaryota</taxon>
        <taxon>Viridiplantae</taxon>
        <taxon>Streptophyta</taxon>
        <taxon>Embryophyta</taxon>
        <taxon>Tracheophyta</taxon>
        <taxon>Spermatophyta</taxon>
        <taxon>Magnoliopsida</taxon>
        <taxon>eudicotyledons</taxon>
        <taxon>Gunneridae</taxon>
        <taxon>Pentapetalae</taxon>
        <taxon>rosids</taxon>
        <taxon>fabids</taxon>
        <taxon>Rosales</taxon>
        <taxon>Rosaceae</taxon>
        <taxon>Amygdaloideae</taxon>
        <taxon>Maleae</taxon>
        <taxon>Malus</taxon>
    </lineage>
</organism>
<dbReference type="GO" id="GO:0006606">
    <property type="term" value="P:protein import into nucleus"/>
    <property type="evidence" value="ECO:0007669"/>
    <property type="project" value="InterPro"/>
</dbReference>
<feature type="domain" description="IBB" evidence="6">
    <location>
        <begin position="1"/>
        <end position="58"/>
    </location>
</feature>
<dbReference type="PROSITE" id="PS51214">
    <property type="entry name" value="IBB"/>
    <property type="match status" value="1"/>
</dbReference>
<comment type="similarity">
    <text evidence="1">Belongs to the importin alpha family.</text>
</comment>
<dbReference type="Proteomes" id="UP000315295">
    <property type="component" value="Unassembled WGS sequence"/>
</dbReference>
<keyword evidence="3" id="KW-0677">Repeat</keyword>
<accession>A0A540NAF9</accession>
<keyword evidence="2 5" id="KW-0813">Transport</keyword>
<keyword evidence="8" id="KW-1185">Reference proteome</keyword>
<proteinExistence type="inferred from homology"/>
<evidence type="ECO:0000256" key="5">
    <source>
        <dbReference type="PROSITE-ProRule" id="PRU00561"/>
    </source>
</evidence>
<sequence>MSLRPSARTEVRRNSYKVAVDADEGRRRRVDNMVEIRKSKGEESLLKKRREGFQAQQFVPYLQPSNLEKKRVYLPLRTHLQPIFHDLHPFPLLPLSFATPARSGRVENRVRLLLAIGVGVALEPVEAGIAQRASEVGTAEKRTGEGR</sequence>
<dbReference type="FunFam" id="1.20.5.690:FF:000002">
    <property type="entry name" value="Importin subunit alpha"/>
    <property type="match status" value="1"/>
</dbReference>
<dbReference type="AlphaFoldDB" id="A0A540NAF9"/>